<dbReference type="Gene3D" id="3.30.1060.10">
    <property type="entry name" value="Peptide methionine sulphoxide reductase MsrA"/>
    <property type="match status" value="1"/>
</dbReference>
<protein>
    <recommendedName>
        <fullName evidence="4">Peptide methionine sulfoxide reductase MsrA</fullName>
        <shortName evidence="4">Protein-methionine-S-oxide reductase</shortName>
        <ecNumber evidence="4">1.8.4.11</ecNumber>
    </recommendedName>
    <alternativeName>
        <fullName evidence="4">Peptide-methionine (S)-S-oxide reductase</fullName>
        <shortName evidence="4">Peptide Met(O) reductase</shortName>
    </alternativeName>
</protein>
<evidence type="ECO:0000256" key="1">
    <source>
        <dbReference type="ARBA" id="ARBA00023002"/>
    </source>
</evidence>
<comment type="similarity">
    <text evidence="4">Belongs to the MsrA Met sulfoxide reductase family.</text>
</comment>
<evidence type="ECO:0000256" key="3">
    <source>
        <dbReference type="ARBA" id="ARBA00048782"/>
    </source>
</evidence>
<dbReference type="InterPro" id="IPR036509">
    <property type="entry name" value="Met_Sox_Rdtase_MsrA_sf"/>
</dbReference>
<reference evidence="7" key="1">
    <citation type="submission" date="2020-10" db="EMBL/GenBank/DDBJ databases">
        <title>Paenihalocynthiibacter styelae gen. nov., sp. nov., isolated from stalked sea squirt Styela clava.</title>
        <authorList>
            <person name="Kim Y.-O."/>
            <person name="Yoon J.-H."/>
        </authorList>
    </citation>
    <scope>NUCLEOTIDE SEQUENCE</scope>
    <source>
        <strain evidence="7">MYP1-1</strain>
    </source>
</reference>
<feature type="active site" evidence="4">
    <location>
        <position position="42"/>
    </location>
</feature>
<dbReference type="RefSeq" id="WP_228848784.1">
    <property type="nucleotide sequence ID" value="NZ_JADCKQ010000006.1"/>
</dbReference>
<dbReference type="Pfam" id="PF01625">
    <property type="entry name" value="PMSR"/>
    <property type="match status" value="1"/>
</dbReference>
<evidence type="ECO:0000259" key="6">
    <source>
        <dbReference type="Pfam" id="PF01625"/>
    </source>
</evidence>
<feature type="signal peptide" evidence="5">
    <location>
        <begin position="1"/>
        <end position="30"/>
    </location>
</feature>
<dbReference type="PANTHER" id="PTHR43774:SF1">
    <property type="entry name" value="PEPTIDE METHIONINE SULFOXIDE REDUCTASE MSRA 2"/>
    <property type="match status" value="1"/>
</dbReference>
<dbReference type="HAMAP" id="MF_01401">
    <property type="entry name" value="MsrA"/>
    <property type="match status" value="1"/>
</dbReference>
<dbReference type="GO" id="GO:0008113">
    <property type="term" value="F:peptide-methionine (S)-S-oxide reductase activity"/>
    <property type="evidence" value="ECO:0007669"/>
    <property type="project" value="UniProtKB-UniRule"/>
</dbReference>
<dbReference type="PANTHER" id="PTHR43774">
    <property type="entry name" value="PEPTIDE METHIONINE SULFOXIDE REDUCTASE"/>
    <property type="match status" value="1"/>
</dbReference>
<dbReference type="AlphaFoldDB" id="A0A8J7IDP8"/>
<dbReference type="EMBL" id="JADCKQ010000006">
    <property type="protein sequence ID" value="MBI1493979.1"/>
    <property type="molecule type" value="Genomic_DNA"/>
</dbReference>
<dbReference type="InterPro" id="IPR002569">
    <property type="entry name" value="Met_Sox_Rdtase_MsrA_dom"/>
</dbReference>
<feature type="chain" id="PRO_5035183609" description="Peptide methionine sulfoxide reductase MsrA" evidence="5">
    <location>
        <begin position="31"/>
        <end position="221"/>
    </location>
</feature>
<comment type="caution">
    <text evidence="7">The sequence shown here is derived from an EMBL/GenBank/DDBJ whole genome shotgun (WGS) entry which is preliminary data.</text>
</comment>
<comment type="catalytic activity">
    <reaction evidence="3 4">
        <text>[thioredoxin]-disulfide + L-methionine + H2O = L-methionine (S)-S-oxide + [thioredoxin]-dithiol</text>
        <dbReference type="Rhea" id="RHEA:19993"/>
        <dbReference type="Rhea" id="RHEA-COMP:10698"/>
        <dbReference type="Rhea" id="RHEA-COMP:10700"/>
        <dbReference type="ChEBI" id="CHEBI:15377"/>
        <dbReference type="ChEBI" id="CHEBI:29950"/>
        <dbReference type="ChEBI" id="CHEBI:50058"/>
        <dbReference type="ChEBI" id="CHEBI:57844"/>
        <dbReference type="ChEBI" id="CHEBI:58772"/>
        <dbReference type="EC" id="1.8.4.11"/>
    </reaction>
</comment>
<dbReference type="EC" id="1.8.4.11" evidence="4"/>
<accession>A0A8J7IDP8</accession>
<comment type="function">
    <text evidence="4">Has an important function as a repair enzyme for proteins that have been inactivated by oxidation. Catalyzes the reversible oxidation-reduction of methionine sulfoxide in proteins to methionine.</text>
</comment>
<keyword evidence="5" id="KW-0732">Signal</keyword>
<name>A0A8J7IDP8_9RHOB</name>
<gene>
    <name evidence="4 7" type="primary">msrA</name>
    <name evidence="7" type="ORF">H1D41_10060</name>
</gene>
<evidence type="ECO:0000313" key="7">
    <source>
        <dbReference type="EMBL" id="MBI1493979.1"/>
    </source>
</evidence>
<evidence type="ECO:0000313" key="8">
    <source>
        <dbReference type="Proteomes" id="UP000640583"/>
    </source>
</evidence>
<evidence type="ECO:0000256" key="4">
    <source>
        <dbReference type="HAMAP-Rule" id="MF_01401"/>
    </source>
</evidence>
<keyword evidence="8" id="KW-1185">Reference proteome</keyword>
<organism evidence="7 8">
    <name type="scientific">Halocynthiibacter styelae</name>
    <dbReference type="NCBI Taxonomy" id="2761955"/>
    <lineage>
        <taxon>Bacteria</taxon>
        <taxon>Pseudomonadati</taxon>
        <taxon>Pseudomonadota</taxon>
        <taxon>Alphaproteobacteria</taxon>
        <taxon>Rhodobacterales</taxon>
        <taxon>Paracoccaceae</taxon>
        <taxon>Halocynthiibacter</taxon>
    </lineage>
</organism>
<proteinExistence type="inferred from homology"/>
<evidence type="ECO:0000256" key="2">
    <source>
        <dbReference type="ARBA" id="ARBA00047806"/>
    </source>
</evidence>
<dbReference type="SUPFAM" id="SSF55068">
    <property type="entry name" value="Peptide methionine sulfoxide reductase"/>
    <property type="match status" value="1"/>
</dbReference>
<sequence>MTAFKRLKHAFSLTLAIGLGTFLQCTAANAQDQATVVVAGGCFWCVESDFESVPGVIEAVSGFSGGHIENPSYRQVTGGGTGHYEAVEITYNPGQIGLDQILHMFLRSVDPLDAGGQFCDRGDGYRTAIWYDGAGERAIAEAAVARAEADLGRDIVTPVLARTAFYPADEGHQDYYKGRNRVVTRFGYVRQSNAYKRYRNACGRDQRVSEIWGDAAPFADH</sequence>
<dbReference type="Proteomes" id="UP000640583">
    <property type="component" value="Unassembled WGS sequence"/>
</dbReference>
<comment type="catalytic activity">
    <reaction evidence="2 4">
        <text>L-methionyl-[protein] + [thioredoxin]-disulfide + H2O = L-methionyl-(S)-S-oxide-[protein] + [thioredoxin]-dithiol</text>
        <dbReference type="Rhea" id="RHEA:14217"/>
        <dbReference type="Rhea" id="RHEA-COMP:10698"/>
        <dbReference type="Rhea" id="RHEA-COMP:10700"/>
        <dbReference type="Rhea" id="RHEA-COMP:12313"/>
        <dbReference type="Rhea" id="RHEA-COMP:12315"/>
        <dbReference type="ChEBI" id="CHEBI:15377"/>
        <dbReference type="ChEBI" id="CHEBI:16044"/>
        <dbReference type="ChEBI" id="CHEBI:29950"/>
        <dbReference type="ChEBI" id="CHEBI:44120"/>
        <dbReference type="ChEBI" id="CHEBI:50058"/>
        <dbReference type="EC" id="1.8.4.11"/>
    </reaction>
</comment>
<evidence type="ECO:0000256" key="5">
    <source>
        <dbReference type="SAM" id="SignalP"/>
    </source>
</evidence>
<feature type="domain" description="Peptide methionine sulphoxide reductase MsrA" evidence="6">
    <location>
        <begin position="36"/>
        <end position="179"/>
    </location>
</feature>
<dbReference type="NCBIfam" id="TIGR00401">
    <property type="entry name" value="msrA"/>
    <property type="match status" value="1"/>
</dbReference>
<keyword evidence="1 4" id="KW-0560">Oxidoreductase</keyword>